<dbReference type="GO" id="GO:0016020">
    <property type="term" value="C:membrane"/>
    <property type="evidence" value="ECO:0007669"/>
    <property type="project" value="UniProtKB-SubCell"/>
</dbReference>
<dbReference type="Gene3D" id="3.30.60.30">
    <property type="match status" value="2"/>
</dbReference>
<keyword evidence="5" id="KW-0677">Repeat</keyword>
<evidence type="ECO:0000256" key="6">
    <source>
        <dbReference type="ARBA" id="ARBA00022989"/>
    </source>
</evidence>
<reference evidence="15" key="3">
    <citation type="submission" date="2025-04" db="UniProtKB">
        <authorList>
            <consortium name="RefSeq"/>
        </authorList>
    </citation>
    <scope>IDENTIFICATION</scope>
    <source>
        <strain evidence="15">Nigerian</strain>
        <tissue evidence="15">Liver and blood</tissue>
    </source>
</reference>
<dbReference type="InterPro" id="IPR002350">
    <property type="entry name" value="Kazal_dom"/>
</dbReference>
<evidence type="ECO:0000313" key="14">
    <source>
        <dbReference type="Proteomes" id="UP000008143"/>
    </source>
</evidence>
<evidence type="ECO:0000256" key="5">
    <source>
        <dbReference type="ARBA" id="ARBA00022737"/>
    </source>
</evidence>
<sequence>MARKAYRLHCTLWNRVSSVILPTLILIIAWPVKLAAFPTSLSDCQTPTGWNCSGFDDRENDLFLCDTNTCKFDGECLRIGDSVTCDCQFKCPHDYIPVCGSNGVTFRNECYLRGAACKQQTEILVVSEGSCIADGGSGSGDGVNEGSGETVQKETSTCDICQFGAECDEDAEDVWCVCNIDCSHISFNPVCASDGKSYDNPCQIKEASCQKQEKIEVKYLGRCQEPAVTRDQHAWGIGAPSERYICRFLLHSSYDTQPLGTIGVHEKERAILRKLMRRLRNKFALDMDLRLLQRIWLDMKRRSHDLIAEIAEEHQLDVVPHHHPQAPPRWSPGP</sequence>
<dbReference type="AGR" id="Xenbase:XB-GENE-854443"/>
<dbReference type="Bgee" id="ENSXETG00000030803">
    <property type="expression patterns" value="Expressed in brain and 9 other cell types or tissues"/>
</dbReference>
<evidence type="ECO:0000256" key="10">
    <source>
        <dbReference type="ARBA" id="ARBA00038484"/>
    </source>
</evidence>
<evidence type="ECO:0000256" key="7">
    <source>
        <dbReference type="ARBA" id="ARBA00023136"/>
    </source>
</evidence>
<dbReference type="InterPro" id="IPR036058">
    <property type="entry name" value="Kazal_dom_sf"/>
</dbReference>
<evidence type="ECO:0000256" key="11">
    <source>
        <dbReference type="SAM" id="Phobius"/>
    </source>
</evidence>
<evidence type="ECO:0000256" key="4">
    <source>
        <dbReference type="ARBA" id="ARBA00022729"/>
    </source>
</evidence>
<dbReference type="CDD" id="cd00104">
    <property type="entry name" value="KAZAL_FS"/>
    <property type="match status" value="2"/>
</dbReference>
<dbReference type="RefSeq" id="XP_031748290.1">
    <property type="nucleotide sequence ID" value="XM_031892430.1"/>
</dbReference>
<name>A0A803JB12_XENTR</name>
<evidence type="ECO:0000256" key="1">
    <source>
        <dbReference type="ARBA" id="ARBA00004479"/>
    </source>
</evidence>
<keyword evidence="8" id="KW-1015">Disulfide bond</keyword>
<dbReference type="FunFam" id="3.30.60.30:FF:000002">
    <property type="entry name" value="tomoregulin-2 isoform X1"/>
    <property type="match status" value="1"/>
</dbReference>
<dbReference type="Proteomes" id="UP000008143">
    <property type="component" value="Chromosome 9"/>
</dbReference>
<dbReference type="GO" id="GO:0006950">
    <property type="term" value="P:response to stress"/>
    <property type="evidence" value="ECO:0007669"/>
    <property type="project" value="UniProtKB-ARBA"/>
</dbReference>
<feature type="domain" description="Kazal-like" evidence="12">
    <location>
        <begin position="177"/>
        <end position="225"/>
    </location>
</feature>
<keyword evidence="14" id="KW-1185">Reference proteome</keyword>
<keyword evidence="2" id="KW-0245">EGF-like domain</keyword>
<reference evidence="13" key="2">
    <citation type="submission" date="2021-03" db="UniProtKB">
        <authorList>
            <consortium name="Ensembl"/>
        </authorList>
    </citation>
    <scope>IDENTIFICATION</scope>
</reference>
<dbReference type="FunFam" id="3.30.60.30:FF:000020">
    <property type="entry name" value="tomoregulin-2 isoform X2"/>
    <property type="match status" value="1"/>
</dbReference>
<keyword evidence="3 11" id="KW-0812">Transmembrane</keyword>
<dbReference type="PROSITE" id="PS51465">
    <property type="entry name" value="KAZAL_2"/>
    <property type="match status" value="2"/>
</dbReference>
<dbReference type="CTD" id="23671"/>
<dbReference type="SUPFAM" id="SSF100895">
    <property type="entry name" value="Kazal-type serine protease inhibitors"/>
    <property type="match status" value="2"/>
</dbReference>
<comment type="similarity">
    <text evidence="10">Belongs to the tomoregulin family.</text>
</comment>
<evidence type="ECO:0000313" key="16">
    <source>
        <dbReference type="Xenbase" id="XB-GENE-854443"/>
    </source>
</evidence>
<dbReference type="Pfam" id="PF07648">
    <property type="entry name" value="Kazal_2"/>
    <property type="match status" value="2"/>
</dbReference>
<protein>
    <submittedName>
        <fullName evidence="15">Tomoregulin-2 isoform X4</fullName>
    </submittedName>
    <submittedName>
        <fullName evidence="13">Transmembrane protein with EGF like and two follistatin like domains 2</fullName>
    </submittedName>
</protein>
<organism evidence="13">
    <name type="scientific">Xenopus tropicalis</name>
    <name type="common">Western clawed frog</name>
    <name type="synonym">Silurana tropicalis</name>
    <dbReference type="NCBI Taxonomy" id="8364"/>
    <lineage>
        <taxon>Eukaryota</taxon>
        <taxon>Metazoa</taxon>
        <taxon>Chordata</taxon>
        <taxon>Craniata</taxon>
        <taxon>Vertebrata</taxon>
        <taxon>Euteleostomi</taxon>
        <taxon>Amphibia</taxon>
        <taxon>Batrachia</taxon>
        <taxon>Anura</taxon>
        <taxon>Pipoidea</taxon>
        <taxon>Pipidae</taxon>
        <taxon>Xenopodinae</taxon>
        <taxon>Xenopus</taxon>
        <taxon>Silurana</taxon>
    </lineage>
</organism>
<dbReference type="GeneID" id="100036670"/>
<gene>
    <name evidence="13 15 16" type="primary">tmeff2</name>
    <name evidence="15" type="synonym">hpp1</name>
    <name evidence="15" type="synonym">tenb2</name>
    <name evidence="15" type="synonym">tpef</name>
</gene>
<dbReference type="GeneTree" id="ENSGT00940000156056"/>
<evidence type="ECO:0000313" key="13">
    <source>
        <dbReference type="Ensembl" id="ENSXETP00000105072"/>
    </source>
</evidence>
<keyword evidence="7 11" id="KW-0472">Membrane</keyword>
<keyword evidence="6 11" id="KW-1133">Transmembrane helix</keyword>
<evidence type="ECO:0000256" key="3">
    <source>
        <dbReference type="ARBA" id="ARBA00022692"/>
    </source>
</evidence>
<proteinExistence type="inferred from homology"/>
<keyword evidence="9" id="KW-0325">Glycoprotein</keyword>
<evidence type="ECO:0000256" key="2">
    <source>
        <dbReference type="ARBA" id="ARBA00022536"/>
    </source>
</evidence>
<dbReference type="Ensembl" id="ENSXETT00000116750">
    <property type="protein sequence ID" value="ENSXETP00000105072"/>
    <property type="gene ID" value="ENSXETG00000030803"/>
</dbReference>
<evidence type="ECO:0000256" key="8">
    <source>
        <dbReference type="ARBA" id="ARBA00023157"/>
    </source>
</evidence>
<evidence type="ECO:0000256" key="9">
    <source>
        <dbReference type="ARBA" id="ARBA00023180"/>
    </source>
</evidence>
<evidence type="ECO:0000313" key="15">
    <source>
        <dbReference type="RefSeq" id="XP_031748290.1"/>
    </source>
</evidence>
<reference evidence="13" key="1">
    <citation type="journal article" date="2010" name="Science">
        <title>The genome of the Western clawed frog Xenopus tropicalis.</title>
        <authorList>
            <person name="Hellsten U."/>
            <person name="Harland R.M."/>
            <person name="Gilchrist M.J."/>
            <person name="Hendrix D."/>
            <person name="Jurka J."/>
            <person name="Kapitonov V."/>
            <person name="Ovcharenko I."/>
            <person name="Putnam N.H."/>
            <person name="Shu S."/>
            <person name="Taher L."/>
            <person name="Blitz I.L."/>
            <person name="Blumberg B."/>
            <person name="Dichmann D.S."/>
            <person name="Dubchak I."/>
            <person name="Amaya E."/>
            <person name="Detter J.C."/>
            <person name="Fletcher R."/>
            <person name="Gerhard D.S."/>
            <person name="Goodstein D."/>
            <person name="Graves T."/>
            <person name="Grigoriev I.V."/>
            <person name="Grimwood J."/>
            <person name="Kawashima T."/>
            <person name="Lindquist E."/>
            <person name="Lucas S.M."/>
            <person name="Mead P.E."/>
            <person name="Mitros T."/>
            <person name="Ogino H."/>
            <person name="Ohta Y."/>
            <person name="Poliakov A.V."/>
            <person name="Pollet N."/>
            <person name="Robert J."/>
            <person name="Salamov A."/>
            <person name="Sater A.K."/>
            <person name="Schmutz J."/>
            <person name="Terry A."/>
            <person name="Vize P.D."/>
            <person name="Warren W.C."/>
            <person name="Wells D."/>
            <person name="Wills A."/>
            <person name="Wilson R.K."/>
            <person name="Zimmerman L.B."/>
            <person name="Zorn A.M."/>
            <person name="Grainger R."/>
            <person name="Grammer T."/>
            <person name="Khokha M.K."/>
            <person name="Richardson P.M."/>
            <person name="Rokhsar D.S."/>
        </authorList>
    </citation>
    <scope>NUCLEOTIDE SEQUENCE [LARGE SCALE GENOMIC DNA]</scope>
    <source>
        <strain evidence="13">Nigerian</strain>
    </source>
</reference>
<dbReference type="AlphaFoldDB" id="A0A803JB12"/>
<dbReference type="SMART" id="SM00280">
    <property type="entry name" value="KAZAL"/>
    <property type="match status" value="2"/>
</dbReference>
<dbReference type="Xenbase" id="XB-GENE-854443">
    <property type="gene designation" value="tmeff2"/>
</dbReference>
<dbReference type="PANTHER" id="PTHR21632:SF5">
    <property type="entry name" value="TOMOREGULIN-2 ISOFORM X1"/>
    <property type="match status" value="1"/>
</dbReference>
<comment type="subcellular location">
    <subcellularLocation>
        <location evidence="1">Membrane</location>
        <topology evidence="1">Single-pass type I membrane protein</topology>
    </subcellularLocation>
</comment>
<accession>A0A803JB12</accession>
<feature type="transmembrane region" description="Helical" evidence="11">
    <location>
        <begin position="12"/>
        <end position="32"/>
    </location>
</feature>
<dbReference type="PANTHER" id="PTHR21632">
    <property type="entry name" value="REGULATORY PROTEIN ZESTE"/>
    <property type="match status" value="1"/>
</dbReference>
<keyword evidence="4" id="KW-0732">Signal</keyword>
<evidence type="ECO:0000259" key="12">
    <source>
        <dbReference type="PROSITE" id="PS51465"/>
    </source>
</evidence>
<feature type="domain" description="Kazal-like" evidence="12">
    <location>
        <begin position="79"/>
        <end position="133"/>
    </location>
</feature>